<dbReference type="Proteomes" id="UP000772434">
    <property type="component" value="Unassembled WGS sequence"/>
</dbReference>
<dbReference type="AlphaFoldDB" id="A0A9P5U7Q5"/>
<dbReference type="InterPro" id="IPR051710">
    <property type="entry name" value="Phosphatase_SH3-domain"/>
</dbReference>
<dbReference type="OrthoDB" id="414418at2759"/>
<comment type="caution">
    <text evidence="1">The sequence shown here is derived from an EMBL/GenBank/DDBJ whole genome shotgun (WGS) entry which is preliminary data.</text>
</comment>
<dbReference type="CDD" id="cd07067">
    <property type="entry name" value="HP_PGM_like"/>
    <property type="match status" value="1"/>
</dbReference>
<dbReference type="InterPro" id="IPR029033">
    <property type="entry name" value="His_PPase_superfam"/>
</dbReference>
<keyword evidence="2" id="KW-1185">Reference proteome</keyword>
<dbReference type="SMART" id="SM00855">
    <property type="entry name" value="PGAM"/>
    <property type="match status" value="1"/>
</dbReference>
<dbReference type="SUPFAM" id="SSF53254">
    <property type="entry name" value="Phosphoglycerate mutase-like"/>
    <property type="match status" value="1"/>
</dbReference>
<dbReference type="InterPro" id="IPR013078">
    <property type="entry name" value="His_Pase_superF_clade-1"/>
</dbReference>
<dbReference type="PANTHER" id="PTHR16469">
    <property type="entry name" value="UBIQUITIN-ASSOCIATED AND SH3 DOMAIN-CONTAINING BA-RELATED"/>
    <property type="match status" value="1"/>
</dbReference>
<dbReference type="Pfam" id="PF00300">
    <property type="entry name" value="His_Phos_1"/>
    <property type="match status" value="1"/>
</dbReference>
<dbReference type="EMBL" id="JADNRY010000054">
    <property type="protein sequence ID" value="KAF9069077.1"/>
    <property type="molecule type" value="Genomic_DNA"/>
</dbReference>
<proteinExistence type="predicted"/>
<accession>A0A9P5U7Q5</accession>
<dbReference type="Gene3D" id="3.40.50.1240">
    <property type="entry name" value="Phosphoglycerate mutase-like"/>
    <property type="match status" value="1"/>
</dbReference>
<reference evidence="1" key="1">
    <citation type="submission" date="2020-11" db="EMBL/GenBank/DDBJ databases">
        <authorList>
            <consortium name="DOE Joint Genome Institute"/>
            <person name="Ahrendt S."/>
            <person name="Riley R."/>
            <person name="Andreopoulos W."/>
            <person name="Labutti K."/>
            <person name="Pangilinan J."/>
            <person name="Ruiz-Duenas F.J."/>
            <person name="Barrasa J.M."/>
            <person name="Sanchez-Garcia M."/>
            <person name="Camarero S."/>
            <person name="Miyauchi S."/>
            <person name="Serrano A."/>
            <person name="Linde D."/>
            <person name="Babiker R."/>
            <person name="Drula E."/>
            <person name="Ayuso-Fernandez I."/>
            <person name="Pacheco R."/>
            <person name="Padilla G."/>
            <person name="Ferreira P."/>
            <person name="Barriuso J."/>
            <person name="Kellner H."/>
            <person name="Castanera R."/>
            <person name="Alfaro M."/>
            <person name="Ramirez L."/>
            <person name="Pisabarro A.G."/>
            <person name="Kuo A."/>
            <person name="Tritt A."/>
            <person name="Lipzen A."/>
            <person name="He G."/>
            <person name="Yan M."/>
            <person name="Ng V."/>
            <person name="Cullen D."/>
            <person name="Martin F."/>
            <person name="Rosso M.-N."/>
            <person name="Henrissat B."/>
            <person name="Hibbett D."/>
            <person name="Martinez A.T."/>
            <person name="Grigoriev I.V."/>
        </authorList>
    </citation>
    <scope>NUCLEOTIDE SEQUENCE</scope>
    <source>
        <strain evidence="1">AH 40177</strain>
    </source>
</reference>
<name>A0A9P5U7Q5_9AGAR</name>
<gene>
    <name evidence="1" type="ORF">BDP27DRAFT_1325985</name>
</gene>
<dbReference type="PANTHER" id="PTHR16469:SF51">
    <property type="entry name" value="TRANSCRIPTION FACTOR TAU 55 KDA SUBUNIT"/>
    <property type="match status" value="1"/>
</dbReference>
<sequence length="234" mass="26689">MIQTLLISRHGFRSSWETGDRSNRNDPLSDLGLTQAQDLAAYLASLPEDKRPTAIFSSPYHRCLQTSQCSSIALDIPIYVDHWISEWYSDLTASKGTKQPEPPSPKFLRTDFPEIDADAWSKLWYPPSTGESIVQITERMSKFLPRFIHEVETTLPPKRHERVLLVTHAAPLIALVRNLSDDTTLRVKPGCCSITEFERDSNGESEAPKWLLKRLGDASHVRGDVREWGFEDYY</sequence>
<protein>
    <submittedName>
        <fullName evidence="1">Histidine phosphatase superfamily</fullName>
    </submittedName>
</protein>
<evidence type="ECO:0000313" key="2">
    <source>
        <dbReference type="Proteomes" id="UP000772434"/>
    </source>
</evidence>
<evidence type="ECO:0000313" key="1">
    <source>
        <dbReference type="EMBL" id="KAF9069077.1"/>
    </source>
</evidence>
<organism evidence="1 2">
    <name type="scientific">Rhodocollybia butyracea</name>
    <dbReference type="NCBI Taxonomy" id="206335"/>
    <lineage>
        <taxon>Eukaryota</taxon>
        <taxon>Fungi</taxon>
        <taxon>Dikarya</taxon>
        <taxon>Basidiomycota</taxon>
        <taxon>Agaricomycotina</taxon>
        <taxon>Agaricomycetes</taxon>
        <taxon>Agaricomycetidae</taxon>
        <taxon>Agaricales</taxon>
        <taxon>Marasmiineae</taxon>
        <taxon>Omphalotaceae</taxon>
        <taxon>Rhodocollybia</taxon>
    </lineage>
</organism>